<evidence type="ECO:0000256" key="18">
    <source>
        <dbReference type="ARBA" id="ARBA00023254"/>
    </source>
</evidence>
<protein>
    <recommendedName>
        <fullName evidence="4">DNA endonuclease RBBP8</fullName>
    </recommendedName>
</protein>
<evidence type="ECO:0000256" key="5">
    <source>
        <dbReference type="ARBA" id="ARBA00022454"/>
    </source>
</evidence>
<feature type="coiled-coil region" evidence="20">
    <location>
        <begin position="78"/>
        <end position="112"/>
    </location>
</feature>
<evidence type="ECO:0007829" key="25">
    <source>
        <dbReference type="ProteomicsDB" id="A0A3Q4EGL1"/>
    </source>
</evidence>
<keyword evidence="17" id="KW-0539">Nucleus</keyword>
<keyword evidence="16" id="KW-0234">DNA repair</keyword>
<dbReference type="GO" id="GO:0003677">
    <property type="term" value="F:DNA binding"/>
    <property type="evidence" value="ECO:0007669"/>
    <property type="project" value="UniProtKB-KW"/>
</dbReference>
<keyword evidence="5" id="KW-0158">Chromosome</keyword>
<evidence type="ECO:0000256" key="9">
    <source>
        <dbReference type="ARBA" id="ARBA00022759"/>
    </source>
</evidence>
<dbReference type="VEuPathDB" id="HostDB:ENSMUSG00000041238"/>
<keyword evidence="24" id="KW-1185">Reference proteome</keyword>
<evidence type="ECO:0000256" key="20">
    <source>
        <dbReference type="SAM" id="Coils"/>
    </source>
</evidence>
<evidence type="ECO:0000259" key="21">
    <source>
        <dbReference type="Pfam" id="PF10482"/>
    </source>
</evidence>
<keyword evidence="6" id="KW-0597">Phosphoprotein</keyword>
<proteinExistence type="evidence at protein level"/>
<keyword evidence="18" id="KW-0469">Meiosis</keyword>
<dbReference type="GO" id="GO:0005694">
    <property type="term" value="C:chromosome"/>
    <property type="evidence" value="ECO:0007669"/>
    <property type="project" value="UniProtKB-SubCell"/>
</dbReference>
<keyword evidence="15" id="KW-0238">DNA-binding</keyword>
<evidence type="ECO:0000256" key="14">
    <source>
        <dbReference type="ARBA" id="ARBA00023054"/>
    </source>
</evidence>
<evidence type="ECO:0000256" key="19">
    <source>
        <dbReference type="ARBA" id="ARBA00023306"/>
    </source>
</evidence>
<reference evidence="22" key="3">
    <citation type="submission" date="2025-08" db="UniProtKB">
        <authorList>
            <consortium name="Ensembl"/>
        </authorList>
    </citation>
    <scope>IDENTIFICATION</scope>
    <source>
        <strain evidence="22">C57BL/6J</strain>
    </source>
</reference>
<feature type="domain" description="DNA endonuclease Ctp1 N-terminal" evidence="21">
    <location>
        <begin position="20"/>
        <end position="50"/>
    </location>
</feature>
<dbReference type="PANTHER" id="PTHR15107">
    <property type="entry name" value="RETINOBLASTOMA BINDING PROTEIN 8"/>
    <property type="match status" value="1"/>
</dbReference>
<comment type="subcellular location">
    <subcellularLocation>
        <location evidence="2">Chromosome</location>
    </subcellularLocation>
    <subcellularLocation>
        <location evidence="1">Nucleus</location>
    </subcellularLocation>
</comment>
<keyword evidence="19" id="KW-0131">Cell cycle</keyword>
<dbReference type="Ensembl" id="ENSMUST00000235039.2">
    <property type="protein sequence ID" value="ENSMUSP00000157244.2"/>
    <property type="gene ID" value="ENSMUSG00000041238.17"/>
</dbReference>
<keyword evidence="9" id="KW-0255">Endonuclease</keyword>
<keyword evidence="7" id="KW-0132">Cell division</keyword>
<keyword evidence="13" id="KW-0862">Zinc</keyword>
<feature type="domain" description="DNA endonuclease Ctp1 N-terminal" evidence="21">
    <location>
        <begin position="52"/>
        <end position="107"/>
    </location>
</feature>
<keyword evidence="10" id="KW-0227">DNA damage</keyword>
<reference evidence="22" key="4">
    <citation type="submission" date="2025-09" db="UniProtKB">
        <authorList>
            <consortium name="Ensembl"/>
        </authorList>
    </citation>
    <scope>IDENTIFICATION</scope>
    <source>
        <strain evidence="22">C57BL/6J</strain>
    </source>
</reference>
<comment type="similarity">
    <text evidence="3">Belongs to the COM1/SAE2/CtIP family.</text>
</comment>
<reference evidence="22 24" key="2">
    <citation type="journal article" date="2011" name="PLoS Biol.">
        <title>Modernizing reference genome assemblies.</title>
        <authorList>
            <person name="Church D.M."/>
            <person name="Schneider V.A."/>
            <person name="Graves T."/>
            <person name="Auger K."/>
            <person name="Cunningham F."/>
            <person name="Bouk N."/>
            <person name="Chen H.C."/>
            <person name="Agarwala R."/>
            <person name="McLaren W.M."/>
            <person name="Ritchie G.R."/>
            <person name="Albracht D."/>
            <person name="Kremitzki M."/>
            <person name="Rock S."/>
            <person name="Kotkiewicz H."/>
            <person name="Kremitzki C."/>
            <person name="Wollam A."/>
            <person name="Trani L."/>
            <person name="Fulton L."/>
            <person name="Fulton R."/>
            <person name="Matthews L."/>
            <person name="Whitehead S."/>
            <person name="Chow W."/>
            <person name="Torrance J."/>
            <person name="Dunn M."/>
            <person name="Harden G."/>
            <person name="Threadgold G."/>
            <person name="Wood J."/>
            <person name="Collins J."/>
            <person name="Heath P."/>
            <person name="Griffiths G."/>
            <person name="Pelan S."/>
            <person name="Grafham D."/>
            <person name="Eichler E.E."/>
            <person name="Weinstock G."/>
            <person name="Mardis E.R."/>
            <person name="Wilson R.K."/>
            <person name="Howe K."/>
            <person name="Flicek P."/>
            <person name="Hubbard T."/>
        </authorList>
    </citation>
    <scope>NUCLEOTIDE SEQUENCE [LARGE SCALE GENOMIC DNA]</scope>
    <source>
        <strain evidence="22 24">C57BL/6J</strain>
    </source>
</reference>
<gene>
    <name evidence="22 23" type="primary">Rbbp8</name>
</gene>
<dbReference type="MGI" id="MGI:2442995">
    <property type="gene designation" value="Rbbp8"/>
</dbReference>
<evidence type="ECO:0000256" key="12">
    <source>
        <dbReference type="ARBA" id="ARBA00022801"/>
    </source>
</evidence>
<evidence type="ECO:0000256" key="15">
    <source>
        <dbReference type="ARBA" id="ARBA00023125"/>
    </source>
</evidence>
<evidence type="ECO:0000313" key="24">
    <source>
        <dbReference type="Proteomes" id="UP000000589"/>
    </source>
</evidence>
<name>A0A3Q4EGL1_MOUSE</name>
<reference evidence="22 24" key="1">
    <citation type="journal article" date="2009" name="PLoS Biol.">
        <title>Lineage-specific biology revealed by a finished genome assembly of the mouse.</title>
        <authorList>
            <consortium name="Mouse Genome Sequencing Consortium"/>
            <person name="Church D.M."/>
            <person name="Goodstadt L."/>
            <person name="Hillier L.W."/>
            <person name="Zody M.C."/>
            <person name="Goldstein S."/>
            <person name="She X."/>
            <person name="Bult C.J."/>
            <person name="Agarwala R."/>
            <person name="Cherry J.L."/>
            <person name="DiCuccio M."/>
            <person name="Hlavina W."/>
            <person name="Kapustin Y."/>
            <person name="Meric P."/>
            <person name="Maglott D."/>
            <person name="Birtle Z."/>
            <person name="Marques A.C."/>
            <person name="Graves T."/>
            <person name="Zhou S."/>
            <person name="Teague B."/>
            <person name="Potamousis K."/>
            <person name="Churas C."/>
            <person name="Place M."/>
            <person name="Herschleb J."/>
            <person name="Runnheim R."/>
            <person name="Forrest D."/>
            <person name="Amos-Landgraf J."/>
            <person name="Schwartz D.C."/>
            <person name="Cheng Z."/>
            <person name="Lindblad-Toh K."/>
            <person name="Eichler E.E."/>
            <person name="Ponting C.P."/>
        </authorList>
    </citation>
    <scope>NUCLEOTIDE SEQUENCE [LARGE SCALE GENOMIC DNA]</scope>
    <source>
        <strain evidence="22 24">C57BL/6J</strain>
    </source>
</reference>
<keyword evidence="8" id="KW-0540">Nuclease</keyword>
<dbReference type="GO" id="GO:0016787">
    <property type="term" value="F:hydrolase activity"/>
    <property type="evidence" value="ECO:0007669"/>
    <property type="project" value="UniProtKB-KW"/>
</dbReference>
<evidence type="ECO:0000256" key="6">
    <source>
        <dbReference type="ARBA" id="ARBA00022553"/>
    </source>
</evidence>
<keyword evidence="14 20" id="KW-0175">Coiled coil</keyword>
<evidence type="ECO:0000256" key="16">
    <source>
        <dbReference type="ARBA" id="ARBA00023204"/>
    </source>
</evidence>
<evidence type="ECO:0000313" key="23">
    <source>
        <dbReference type="MGI" id="MGI:2442995"/>
    </source>
</evidence>
<dbReference type="InterPro" id="IPR033316">
    <property type="entry name" value="RBBP8-like"/>
</dbReference>
<evidence type="ECO:0000256" key="17">
    <source>
        <dbReference type="ARBA" id="ARBA00023242"/>
    </source>
</evidence>
<organism evidence="22 24">
    <name type="scientific">Mus musculus</name>
    <name type="common">Mouse</name>
    <dbReference type="NCBI Taxonomy" id="10090"/>
    <lineage>
        <taxon>Eukaryota</taxon>
        <taxon>Metazoa</taxon>
        <taxon>Chordata</taxon>
        <taxon>Craniata</taxon>
        <taxon>Vertebrata</taxon>
        <taxon>Euteleostomi</taxon>
        <taxon>Mammalia</taxon>
        <taxon>Eutheria</taxon>
        <taxon>Euarchontoglires</taxon>
        <taxon>Glires</taxon>
        <taxon>Rodentia</taxon>
        <taxon>Myomorpha</taxon>
        <taxon>Muroidea</taxon>
        <taxon>Muridae</taxon>
        <taxon>Murinae</taxon>
        <taxon>Mus</taxon>
        <taxon>Mus</taxon>
    </lineage>
</organism>
<dbReference type="Proteomes" id="UP000000589">
    <property type="component" value="Chromosome 18"/>
</dbReference>
<evidence type="ECO:0000313" key="22">
    <source>
        <dbReference type="Ensembl" id="ENSMUSP00000157244.2"/>
    </source>
</evidence>
<keyword evidence="11" id="KW-0498">Mitosis</keyword>
<sequence>MSISGSGCGSPNSADASNDFKELWTKLKEYHDKEVQGLQVKVTKLKKERILLRAGLCDRCAVTEEHMHKKQQEFENIRQQNLKLITELMNEKNTLQEENKKLSEQLQQKMENGQQDQVAELACEENIIPDSPVTSFSFSGINRLRKKENLHVRYVEQTHTKLERSLCTNELRKISKDSAPAPVNSEEHEILVADTCDQNHSPLSKICETSSYPTDKTSFNLDTVVAETLGLNGQEESHLSTLSILYY</sequence>
<dbReference type="AlphaFoldDB" id="A0A3Q4EGL1"/>
<keyword evidence="25" id="KW-1267">Proteomics identification</keyword>
<evidence type="ECO:0000256" key="11">
    <source>
        <dbReference type="ARBA" id="ARBA00022776"/>
    </source>
</evidence>
<evidence type="ECO:0000256" key="3">
    <source>
        <dbReference type="ARBA" id="ARBA00007496"/>
    </source>
</evidence>
<dbReference type="GO" id="GO:0004519">
    <property type="term" value="F:endonuclease activity"/>
    <property type="evidence" value="ECO:0007669"/>
    <property type="project" value="UniProtKB-KW"/>
</dbReference>
<dbReference type="ExpressionAtlas" id="A0A3Q4EGL1">
    <property type="expression patterns" value="baseline and differential"/>
</dbReference>
<evidence type="ECO:0000256" key="8">
    <source>
        <dbReference type="ARBA" id="ARBA00022722"/>
    </source>
</evidence>
<dbReference type="PANTHER" id="PTHR15107:SF4">
    <property type="entry name" value="DNA ENDONUCLEASE RBBP8"/>
    <property type="match status" value="1"/>
</dbReference>
<evidence type="ECO:0000256" key="2">
    <source>
        <dbReference type="ARBA" id="ARBA00004286"/>
    </source>
</evidence>
<dbReference type="Antibodypedia" id="7316">
    <property type="antibodies" value="452 antibodies from 42 providers"/>
</dbReference>
<dbReference type="SMR" id="A0A3Q4EGL1"/>
<evidence type="ECO:0000256" key="10">
    <source>
        <dbReference type="ARBA" id="ARBA00022763"/>
    </source>
</evidence>
<keyword evidence="12" id="KW-0378">Hydrolase</keyword>
<evidence type="ECO:0000256" key="4">
    <source>
        <dbReference type="ARBA" id="ARBA00020680"/>
    </source>
</evidence>
<evidence type="ECO:0000256" key="7">
    <source>
        <dbReference type="ARBA" id="ARBA00022618"/>
    </source>
</evidence>
<evidence type="ECO:0000256" key="13">
    <source>
        <dbReference type="ARBA" id="ARBA00022833"/>
    </source>
</evidence>
<dbReference type="GeneTree" id="ENSGT00530000063835"/>
<dbReference type="Pfam" id="PF10482">
    <property type="entry name" value="CtIP_N"/>
    <property type="match status" value="2"/>
</dbReference>
<dbReference type="GO" id="GO:0005634">
    <property type="term" value="C:nucleus"/>
    <property type="evidence" value="ECO:0007669"/>
    <property type="project" value="UniProtKB-SubCell"/>
</dbReference>
<dbReference type="InterPro" id="IPR019518">
    <property type="entry name" value="CtIP_N"/>
</dbReference>
<evidence type="ECO:0000256" key="1">
    <source>
        <dbReference type="ARBA" id="ARBA00004123"/>
    </source>
</evidence>
<dbReference type="AGR" id="MGI:2442995"/>
<accession>A0A3Q4EGL1</accession>
<dbReference type="GO" id="GO:0006281">
    <property type="term" value="P:DNA repair"/>
    <property type="evidence" value="ECO:0007669"/>
    <property type="project" value="UniProtKB-KW"/>
</dbReference>
<dbReference type="GO" id="GO:0051321">
    <property type="term" value="P:meiotic cell cycle"/>
    <property type="evidence" value="ECO:0007669"/>
    <property type="project" value="UniProtKB-KW"/>
</dbReference>
<dbReference type="Bgee" id="ENSMUSG00000041238">
    <property type="expression patterns" value="Expressed in undifferentiated genital tubercle and 224 other cell types or tissues"/>
</dbReference>
<dbReference type="GO" id="GO:0051301">
    <property type="term" value="P:cell division"/>
    <property type="evidence" value="ECO:0007669"/>
    <property type="project" value="UniProtKB-KW"/>
</dbReference>